<dbReference type="AlphaFoldDB" id="B4G6F6"/>
<evidence type="ECO:0000313" key="6">
    <source>
        <dbReference type="Proteomes" id="UP000008744"/>
    </source>
</evidence>
<evidence type="ECO:0000256" key="4">
    <source>
        <dbReference type="PIRSR" id="PIRSR606689-2"/>
    </source>
</evidence>
<dbReference type="PANTHER" id="PTHR11711">
    <property type="entry name" value="ADP RIBOSYLATION FACTOR-RELATED"/>
    <property type="match status" value="1"/>
</dbReference>
<dbReference type="SMART" id="SM00177">
    <property type="entry name" value="ARF"/>
    <property type="match status" value="1"/>
</dbReference>
<feature type="binding site" evidence="4">
    <location>
        <position position="44"/>
    </location>
    <ligand>
        <name>Mg(2+)</name>
        <dbReference type="ChEBI" id="CHEBI:18420"/>
    </ligand>
</feature>
<dbReference type="SUPFAM" id="SSF52540">
    <property type="entry name" value="P-loop containing nucleoside triphosphate hydrolases"/>
    <property type="match status" value="1"/>
</dbReference>
<protein>
    <submittedName>
        <fullName evidence="5">GL23855</fullName>
    </submittedName>
</protein>
<dbReference type="GO" id="GO:0046872">
    <property type="term" value="F:metal ion binding"/>
    <property type="evidence" value="ECO:0007669"/>
    <property type="project" value="UniProtKB-KW"/>
</dbReference>
<sequence>MREKRAGDMLKRDKDTMRCHQSASNNYGKCIRFGCFWLNHTISTIGLNVETVEYKNMRLTVWDVGGRESLHRHYFANAQALIFVVESNDRERVDEAREDLMRIRKSSEFYLYSPTKRCDEAKAYGIR</sequence>
<dbReference type="PhylomeDB" id="B4G6F6"/>
<dbReference type="InterPro" id="IPR027417">
    <property type="entry name" value="P-loop_NTPase"/>
</dbReference>
<keyword evidence="6" id="KW-1185">Reference proteome</keyword>
<accession>B4G6F6</accession>
<organism evidence="6">
    <name type="scientific">Drosophila persimilis</name>
    <name type="common">Fruit fly</name>
    <dbReference type="NCBI Taxonomy" id="7234"/>
    <lineage>
        <taxon>Eukaryota</taxon>
        <taxon>Metazoa</taxon>
        <taxon>Ecdysozoa</taxon>
        <taxon>Arthropoda</taxon>
        <taxon>Hexapoda</taxon>
        <taxon>Insecta</taxon>
        <taxon>Pterygota</taxon>
        <taxon>Neoptera</taxon>
        <taxon>Endopterygota</taxon>
        <taxon>Diptera</taxon>
        <taxon>Brachycera</taxon>
        <taxon>Muscomorpha</taxon>
        <taxon>Ephydroidea</taxon>
        <taxon>Drosophilidae</taxon>
        <taxon>Drosophila</taxon>
        <taxon>Sophophora</taxon>
    </lineage>
</organism>
<gene>
    <name evidence="5" type="primary">Dper\GL23855</name>
    <name evidence="5" type="ORF">Dper_GL23855</name>
</gene>
<dbReference type="EMBL" id="CH479179">
    <property type="protein sequence ID" value="EDW23914.1"/>
    <property type="molecule type" value="Genomic_DNA"/>
</dbReference>
<keyword evidence="2 3" id="KW-0342">GTP-binding</keyword>
<dbReference type="Gene3D" id="3.40.50.300">
    <property type="entry name" value="P-loop containing nucleotide triphosphate hydrolases"/>
    <property type="match status" value="1"/>
</dbReference>
<name>B4G6F6_DROPE</name>
<proteinExistence type="predicted"/>
<reference evidence="5 6" key="1">
    <citation type="journal article" date="2007" name="Nature">
        <title>Evolution of genes and genomes on the Drosophila phylogeny.</title>
        <authorList>
            <consortium name="Drosophila 12 Genomes Consortium"/>
            <person name="Clark A.G."/>
            <person name="Eisen M.B."/>
            <person name="Smith D.R."/>
            <person name="Bergman C.M."/>
            <person name="Oliver B."/>
            <person name="Markow T.A."/>
            <person name="Kaufman T.C."/>
            <person name="Kellis M."/>
            <person name="Gelbart W."/>
            <person name="Iyer V.N."/>
            <person name="Pollard D.A."/>
            <person name="Sackton T.B."/>
            <person name="Larracuente A.M."/>
            <person name="Singh N.D."/>
            <person name="Abad J.P."/>
            <person name="Abt D.N."/>
            <person name="Adryan B."/>
            <person name="Aguade M."/>
            <person name="Akashi H."/>
            <person name="Anderson W.W."/>
            <person name="Aquadro C.F."/>
            <person name="Ardell D.H."/>
            <person name="Arguello R."/>
            <person name="Artieri C.G."/>
            <person name="Barbash D.A."/>
            <person name="Barker D."/>
            <person name="Barsanti P."/>
            <person name="Batterham P."/>
            <person name="Batzoglou S."/>
            <person name="Begun D."/>
            <person name="Bhutkar A."/>
            <person name="Blanco E."/>
            <person name="Bosak S.A."/>
            <person name="Bradley R.K."/>
            <person name="Brand A.D."/>
            <person name="Brent M.R."/>
            <person name="Brooks A.N."/>
            <person name="Brown R.H."/>
            <person name="Butlin R.K."/>
            <person name="Caggese C."/>
            <person name="Calvi B.R."/>
            <person name="Bernardo de Carvalho A."/>
            <person name="Caspi A."/>
            <person name="Castrezana S."/>
            <person name="Celniker S.E."/>
            <person name="Chang J.L."/>
            <person name="Chapple C."/>
            <person name="Chatterji S."/>
            <person name="Chinwalla A."/>
            <person name="Civetta A."/>
            <person name="Clifton S.W."/>
            <person name="Comeron J.M."/>
            <person name="Costello J.C."/>
            <person name="Coyne J.A."/>
            <person name="Daub J."/>
            <person name="David R.G."/>
            <person name="Delcher A.L."/>
            <person name="Delehaunty K."/>
            <person name="Do C.B."/>
            <person name="Ebling H."/>
            <person name="Edwards K."/>
            <person name="Eickbush T."/>
            <person name="Evans J.D."/>
            <person name="Filipski A."/>
            <person name="Findeiss S."/>
            <person name="Freyhult E."/>
            <person name="Fulton L."/>
            <person name="Fulton R."/>
            <person name="Garcia A.C."/>
            <person name="Gardiner A."/>
            <person name="Garfield D.A."/>
            <person name="Garvin B.E."/>
            <person name="Gibson G."/>
            <person name="Gilbert D."/>
            <person name="Gnerre S."/>
            <person name="Godfrey J."/>
            <person name="Good R."/>
            <person name="Gotea V."/>
            <person name="Gravely B."/>
            <person name="Greenberg A.J."/>
            <person name="Griffiths-Jones S."/>
            <person name="Gross S."/>
            <person name="Guigo R."/>
            <person name="Gustafson E.A."/>
            <person name="Haerty W."/>
            <person name="Hahn M.W."/>
            <person name="Halligan D.L."/>
            <person name="Halpern A.L."/>
            <person name="Halter G.M."/>
            <person name="Han M.V."/>
            <person name="Heger A."/>
            <person name="Hillier L."/>
            <person name="Hinrichs A.S."/>
            <person name="Holmes I."/>
            <person name="Hoskins R.A."/>
            <person name="Hubisz M.J."/>
            <person name="Hultmark D."/>
            <person name="Huntley M.A."/>
            <person name="Jaffe D.B."/>
            <person name="Jagadeeshan S."/>
            <person name="Jeck W.R."/>
            <person name="Johnson J."/>
            <person name="Jones C.D."/>
            <person name="Jordan W.C."/>
            <person name="Karpen G.H."/>
            <person name="Kataoka E."/>
            <person name="Keightley P.D."/>
            <person name="Kheradpour P."/>
            <person name="Kirkness E.F."/>
            <person name="Koerich L.B."/>
            <person name="Kristiansen K."/>
            <person name="Kudrna D."/>
            <person name="Kulathinal R.J."/>
            <person name="Kumar S."/>
            <person name="Kwok R."/>
            <person name="Lander E."/>
            <person name="Langley C.H."/>
            <person name="Lapoint R."/>
            <person name="Lazzaro B.P."/>
            <person name="Lee S.J."/>
            <person name="Levesque L."/>
            <person name="Li R."/>
            <person name="Lin C.F."/>
            <person name="Lin M.F."/>
            <person name="Lindblad-Toh K."/>
            <person name="Llopart A."/>
            <person name="Long M."/>
            <person name="Low L."/>
            <person name="Lozovsky E."/>
            <person name="Lu J."/>
            <person name="Luo M."/>
            <person name="Machado C.A."/>
            <person name="Makalowski W."/>
            <person name="Marzo M."/>
            <person name="Matsuda M."/>
            <person name="Matzkin L."/>
            <person name="McAllister B."/>
            <person name="McBride C.S."/>
            <person name="McKernan B."/>
            <person name="McKernan K."/>
            <person name="Mendez-Lago M."/>
            <person name="Minx P."/>
            <person name="Mollenhauer M.U."/>
            <person name="Montooth K."/>
            <person name="Mount S.M."/>
            <person name="Mu X."/>
            <person name="Myers E."/>
            <person name="Negre B."/>
            <person name="Newfeld S."/>
            <person name="Nielsen R."/>
            <person name="Noor M.A."/>
            <person name="O'Grady P."/>
            <person name="Pachter L."/>
            <person name="Papaceit M."/>
            <person name="Parisi M.J."/>
            <person name="Parisi M."/>
            <person name="Parts L."/>
            <person name="Pedersen J.S."/>
            <person name="Pesole G."/>
            <person name="Phillippy A.M."/>
            <person name="Ponting C.P."/>
            <person name="Pop M."/>
            <person name="Porcelli D."/>
            <person name="Powell J.R."/>
            <person name="Prohaska S."/>
            <person name="Pruitt K."/>
            <person name="Puig M."/>
            <person name="Quesneville H."/>
            <person name="Ram K.R."/>
            <person name="Rand D."/>
            <person name="Rasmussen M.D."/>
            <person name="Reed L.K."/>
            <person name="Reenan R."/>
            <person name="Reily A."/>
            <person name="Remington K.A."/>
            <person name="Rieger T.T."/>
            <person name="Ritchie M.G."/>
            <person name="Robin C."/>
            <person name="Rogers Y.H."/>
            <person name="Rohde C."/>
            <person name="Rozas J."/>
            <person name="Rubenfield M.J."/>
            <person name="Ruiz A."/>
            <person name="Russo S."/>
            <person name="Salzberg S.L."/>
            <person name="Sanchez-Gracia A."/>
            <person name="Saranga D.J."/>
            <person name="Sato H."/>
            <person name="Schaeffer S.W."/>
            <person name="Schatz M.C."/>
            <person name="Schlenke T."/>
            <person name="Schwartz R."/>
            <person name="Segarra C."/>
            <person name="Singh R.S."/>
            <person name="Sirot L."/>
            <person name="Sirota M."/>
            <person name="Sisneros N.B."/>
            <person name="Smith C.D."/>
            <person name="Smith T.F."/>
            <person name="Spieth J."/>
            <person name="Stage D.E."/>
            <person name="Stark A."/>
            <person name="Stephan W."/>
            <person name="Strausberg R.L."/>
            <person name="Strempel S."/>
            <person name="Sturgill D."/>
            <person name="Sutton G."/>
            <person name="Sutton G.G."/>
            <person name="Tao W."/>
            <person name="Teichmann S."/>
            <person name="Tobari Y.N."/>
            <person name="Tomimura Y."/>
            <person name="Tsolas J.M."/>
            <person name="Valente V.L."/>
            <person name="Venter E."/>
            <person name="Venter J.C."/>
            <person name="Vicario S."/>
            <person name="Vieira F.G."/>
            <person name="Vilella A.J."/>
            <person name="Villasante A."/>
            <person name="Walenz B."/>
            <person name="Wang J."/>
            <person name="Wasserman M."/>
            <person name="Watts T."/>
            <person name="Wilson D."/>
            <person name="Wilson R.K."/>
            <person name="Wing R.A."/>
            <person name="Wolfner M.F."/>
            <person name="Wong A."/>
            <person name="Wong G.K."/>
            <person name="Wu C.I."/>
            <person name="Wu G."/>
            <person name="Yamamoto D."/>
            <person name="Yang H.P."/>
            <person name="Yang S.P."/>
            <person name="Yorke J.A."/>
            <person name="Yoshida K."/>
            <person name="Zdobnov E."/>
            <person name="Zhang P."/>
            <person name="Zhang Y."/>
            <person name="Zimin A.V."/>
            <person name="Baldwin J."/>
            <person name="Abdouelleil A."/>
            <person name="Abdulkadir J."/>
            <person name="Abebe A."/>
            <person name="Abera B."/>
            <person name="Abreu J."/>
            <person name="Acer S.C."/>
            <person name="Aftuck L."/>
            <person name="Alexander A."/>
            <person name="An P."/>
            <person name="Anderson E."/>
            <person name="Anderson S."/>
            <person name="Arachi H."/>
            <person name="Azer M."/>
            <person name="Bachantsang P."/>
            <person name="Barry A."/>
            <person name="Bayul T."/>
            <person name="Berlin A."/>
            <person name="Bessette D."/>
            <person name="Bloom T."/>
            <person name="Blye J."/>
            <person name="Boguslavskiy L."/>
            <person name="Bonnet C."/>
            <person name="Boukhgalter B."/>
            <person name="Bourzgui I."/>
            <person name="Brown A."/>
            <person name="Cahill P."/>
            <person name="Channer S."/>
            <person name="Cheshatsang Y."/>
            <person name="Chuda L."/>
            <person name="Citroen M."/>
            <person name="Collymore A."/>
            <person name="Cooke P."/>
            <person name="Costello M."/>
            <person name="D'Aco K."/>
            <person name="Daza R."/>
            <person name="De Haan G."/>
            <person name="DeGray S."/>
            <person name="DeMaso C."/>
            <person name="Dhargay N."/>
            <person name="Dooley K."/>
            <person name="Dooley E."/>
            <person name="Doricent M."/>
            <person name="Dorje P."/>
            <person name="Dorjee K."/>
            <person name="Dupes A."/>
            <person name="Elong R."/>
            <person name="Falk J."/>
            <person name="Farina A."/>
            <person name="Faro S."/>
            <person name="Ferguson D."/>
            <person name="Fisher S."/>
            <person name="Foley C.D."/>
            <person name="Franke A."/>
            <person name="Friedrich D."/>
            <person name="Gadbois L."/>
            <person name="Gearin G."/>
            <person name="Gearin C.R."/>
            <person name="Giannoukos G."/>
            <person name="Goode T."/>
            <person name="Graham J."/>
            <person name="Grandbois E."/>
            <person name="Grewal S."/>
            <person name="Gyaltsen K."/>
            <person name="Hafez N."/>
            <person name="Hagos B."/>
            <person name="Hall J."/>
            <person name="Henson C."/>
            <person name="Hollinger A."/>
            <person name="Honan T."/>
            <person name="Huard M.D."/>
            <person name="Hughes L."/>
            <person name="Hurhula B."/>
            <person name="Husby M.E."/>
            <person name="Kamat A."/>
            <person name="Kanga B."/>
            <person name="Kashin S."/>
            <person name="Khazanovich D."/>
            <person name="Kisner P."/>
            <person name="Lance K."/>
            <person name="Lara M."/>
            <person name="Lee W."/>
            <person name="Lennon N."/>
            <person name="Letendre F."/>
            <person name="LeVine R."/>
            <person name="Lipovsky A."/>
            <person name="Liu X."/>
            <person name="Liu J."/>
            <person name="Liu S."/>
            <person name="Lokyitsang T."/>
            <person name="Lokyitsang Y."/>
            <person name="Lubonja R."/>
            <person name="Lui A."/>
            <person name="MacDonald P."/>
            <person name="Magnisalis V."/>
            <person name="Maru K."/>
            <person name="Matthews C."/>
            <person name="McCusker W."/>
            <person name="McDonough S."/>
            <person name="Mehta T."/>
            <person name="Meldrim J."/>
            <person name="Meneus L."/>
            <person name="Mihai O."/>
            <person name="Mihalev A."/>
            <person name="Mihova T."/>
            <person name="Mittelman R."/>
            <person name="Mlenga V."/>
            <person name="Montmayeur A."/>
            <person name="Mulrain L."/>
            <person name="Navidi A."/>
            <person name="Naylor J."/>
            <person name="Negash T."/>
            <person name="Nguyen T."/>
            <person name="Nguyen N."/>
            <person name="Nicol R."/>
            <person name="Norbu C."/>
            <person name="Norbu N."/>
            <person name="Novod N."/>
            <person name="O'Neill B."/>
            <person name="Osman S."/>
            <person name="Markiewicz E."/>
            <person name="Oyono O.L."/>
            <person name="Patti C."/>
            <person name="Phunkhang P."/>
            <person name="Pierre F."/>
            <person name="Priest M."/>
            <person name="Raghuraman S."/>
            <person name="Rege F."/>
            <person name="Reyes R."/>
            <person name="Rise C."/>
            <person name="Rogov P."/>
            <person name="Ross K."/>
            <person name="Ryan E."/>
            <person name="Settipalli S."/>
            <person name="Shea T."/>
            <person name="Sherpa N."/>
            <person name="Shi L."/>
            <person name="Shih D."/>
            <person name="Sparrow T."/>
            <person name="Spaulding J."/>
            <person name="Stalker J."/>
            <person name="Stange-Thomann N."/>
            <person name="Stavropoulos S."/>
            <person name="Stone C."/>
            <person name="Strader C."/>
            <person name="Tesfaye S."/>
            <person name="Thomson T."/>
            <person name="Thoulutsang Y."/>
            <person name="Thoulutsang D."/>
            <person name="Topham K."/>
            <person name="Topping I."/>
            <person name="Tsamla T."/>
            <person name="Vassiliev H."/>
            <person name="Vo A."/>
            <person name="Wangchuk T."/>
            <person name="Wangdi T."/>
            <person name="Weiand M."/>
            <person name="Wilkinson J."/>
            <person name="Wilson A."/>
            <person name="Yadav S."/>
            <person name="Young G."/>
            <person name="Yu Q."/>
            <person name="Zembek L."/>
            <person name="Zhong D."/>
            <person name="Zimmer A."/>
            <person name="Zwirko Z."/>
            <person name="Jaffe D.B."/>
            <person name="Alvarez P."/>
            <person name="Brockman W."/>
            <person name="Butler J."/>
            <person name="Chin C."/>
            <person name="Gnerre S."/>
            <person name="Grabherr M."/>
            <person name="Kleber M."/>
            <person name="Mauceli E."/>
            <person name="MacCallum I."/>
        </authorList>
    </citation>
    <scope>NUCLEOTIDE SEQUENCE [LARGE SCALE GENOMIC DNA]</scope>
    <source>
        <strain evidence="6">MSH-3 / Tucson 14011-0111.49</strain>
    </source>
</reference>
<dbReference type="Pfam" id="PF00025">
    <property type="entry name" value="Arf"/>
    <property type="match status" value="1"/>
</dbReference>
<evidence type="ECO:0000313" key="5">
    <source>
        <dbReference type="EMBL" id="EDW23914.1"/>
    </source>
</evidence>
<evidence type="ECO:0000256" key="2">
    <source>
        <dbReference type="ARBA" id="ARBA00023134"/>
    </source>
</evidence>
<dbReference type="eggNOG" id="KOG0070">
    <property type="taxonomic scope" value="Eukaryota"/>
</dbReference>
<keyword evidence="4" id="KW-0460">Magnesium</keyword>
<dbReference type="InterPro" id="IPR006689">
    <property type="entry name" value="Small_GTPase_ARF/SAR"/>
</dbReference>
<keyword evidence="4" id="KW-0479">Metal-binding</keyword>
<evidence type="ECO:0000256" key="3">
    <source>
        <dbReference type="PIRSR" id="PIRSR606689-1"/>
    </source>
</evidence>
<dbReference type="STRING" id="7234.B4G6F6"/>
<feature type="binding site" evidence="3">
    <location>
        <position position="66"/>
    </location>
    <ligand>
        <name>GTP</name>
        <dbReference type="ChEBI" id="CHEBI:37565"/>
    </ligand>
</feature>
<dbReference type="Proteomes" id="UP000008744">
    <property type="component" value="Unassembled WGS sequence"/>
</dbReference>
<dbReference type="GO" id="GO:0005525">
    <property type="term" value="F:GTP binding"/>
    <property type="evidence" value="ECO:0007669"/>
    <property type="project" value="UniProtKB-KW"/>
</dbReference>
<dbReference type="GO" id="GO:0003924">
    <property type="term" value="F:GTPase activity"/>
    <property type="evidence" value="ECO:0007669"/>
    <property type="project" value="InterPro"/>
</dbReference>
<dbReference type="InterPro" id="IPR024156">
    <property type="entry name" value="Small_GTPase_ARF"/>
</dbReference>
<keyword evidence="1 3" id="KW-0547">Nucleotide-binding</keyword>
<evidence type="ECO:0000256" key="1">
    <source>
        <dbReference type="ARBA" id="ARBA00022741"/>
    </source>
</evidence>
<dbReference type="HOGENOM" id="CLU_1972780_0_0_1"/>